<dbReference type="Proteomes" id="UP000823388">
    <property type="component" value="Chromosome 6N"/>
</dbReference>
<comment type="caution">
    <text evidence="2">The sequence shown here is derived from an EMBL/GenBank/DDBJ whole genome shotgun (WGS) entry which is preliminary data.</text>
</comment>
<dbReference type="EMBL" id="CM029048">
    <property type="protein sequence ID" value="KAG2580466.1"/>
    <property type="molecule type" value="Genomic_DNA"/>
</dbReference>
<evidence type="ECO:0000313" key="2">
    <source>
        <dbReference type="EMBL" id="KAG2580466.1"/>
    </source>
</evidence>
<protein>
    <submittedName>
        <fullName evidence="2">Uncharacterized protein</fullName>
    </submittedName>
</protein>
<gene>
    <name evidence="2" type="ORF">PVAP13_6NG345000</name>
</gene>
<evidence type="ECO:0000313" key="3">
    <source>
        <dbReference type="Proteomes" id="UP000823388"/>
    </source>
</evidence>
<reference evidence="2" key="1">
    <citation type="submission" date="2020-05" db="EMBL/GenBank/DDBJ databases">
        <title>WGS assembly of Panicum virgatum.</title>
        <authorList>
            <person name="Lovell J.T."/>
            <person name="Jenkins J."/>
            <person name="Shu S."/>
            <person name="Juenger T.E."/>
            <person name="Schmutz J."/>
        </authorList>
    </citation>
    <scope>NUCLEOTIDE SEQUENCE</scope>
    <source>
        <strain evidence="2">AP13</strain>
    </source>
</reference>
<dbReference type="AlphaFoldDB" id="A0A8T0R581"/>
<organism evidence="2 3">
    <name type="scientific">Panicum virgatum</name>
    <name type="common">Blackwell switchgrass</name>
    <dbReference type="NCBI Taxonomy" id="38727"/>
    <lineage>
        <taxon>Eukaryota</taxon>
        <taxon>Viridiplantae</taxon>
        <taxon>Streptophyta</taxon>
        <taxon>Embryophyta</taxon>
        <taxon>Tracheophyta</taxon>
        <taxon>Spermatophyta</taxon>
        <taxon>Magnoliopsida</taxon>
        <taxon>Liliopsida</taxon>
        <taxon>Poales</taxon>
        <taxon>Poaceae</taxon>
        <taxon>PACMAD clade</taxon>
        <taxon>Panicoideae</taxon>
        <taxon>Panicodae</taxon>
        <taxon>Paniceae</taxon>
        <taxon>Panicinae</taxon>
        <taxon>Panicum</taxon>
        <taxon>Panicum sect. Hiantes</taxon>
    </lineage>
</organism>
<feature type="region of interest" description="Disordered" evidence="1">
    <location>
        <begin position="1"/>
        <end position="22"/>
    </location>
</feature>
<sequence>MCPRSTARFPSRRRGRATGRRRRRHAYVLRRWQGDLIRGKPPGRPWCWCWSVRPKPLQGPRAALPAGHLRGSVIFTVPRHAGGQRRNPEQICCFWHSPLVTARIFFTSRYYVETVSYSACVAVPSGRRLLSPQFIENFLLLLSLSGRRVDVRNDPSCDSKFSSVEE</sequence>
<proteinExistence type="predicted"/>
<evidence type="ECO:0000256" key="1">
    <source>
        <dbReference type="SAM" id="MobiDB-lite"/>
    </source>
</evidence>
<name>A0A8T0R581_PANVG</name>
<keyword evidence="3" id="KW-1185">Reference proteome</keyword>
<feature type="compositionally biased region" description="Basic residues" evidence="1">
    <location>
        <begin position="10"/>
        <end position="22"/>
    </location>
</feature>
<accession>A0A8T0R581</accession>